<dbReference type="GO" id="GO:0160148">
    <property type="term" value="F:tRNA pseudouridine(55) synthase activity"/>
    <property type="evidence" value="ECO:0007669"/>
    <property type="project" value="UniProtKB-EC"/>
</dbReference>
<dbReference type="SUPFAM" id="SSF55120">
    <property type="entry name" value="Pseudouridine synthase"/>
    <property type="match status" value="1"/>
</dbReference>
<dbReference type="Proteomes" id="UP000621436">
    <property type="component" value="Unassembled WGS sequence"/>
</dbReference>
<dbReference type="InterPro" id="IPR032819">
    <property type="entry name" value="TruB_C"/>
</dbReference>
<evidence type="ECO:0000256" key="4">
    <source>
        <dbReference type="ARBA" id="ARBA00023235"/>
    </source>
</evidence>
<evidence type="ECO:0000256" key="5">
    <source>
        <dbReference type="HAMAP-Rule" id="MF_01080"/>
    </source>
</evidence>
<keyword evidence="4 5" id="KW-0413">Isomerase</keyword>
<sequence>MSEYNGILNLLKPPGISSFGMVGWLRRVLDMRKIGHTGTLDPLAAGVLPLCAGKATRIIQFLPEGKKTYICDMKLGISTNTLDLEGKITDRDESWKELKPAIIMDVFKSFQGKIEQVPPMFSAINYKGKRLYQLAREGKEIERESRDVEIFDLEILEINLPNIRFKVTCSKGTYIRSLVRDIGKKLDTEAVMIFLLRTRSGPFDIKNALYPEELERNLTENNREKIFIPLTEYLDFPKLKIKSDAFIRATNGAFLYKEDLLNLNGYEFNKDDDIILYDDDLFISICQVDFEDGRYVLKPDKVFNIEENV</sequence>
<dbReference type="Gene3D" id="3.30.2350.10">
    <property type="entry name" value="Pseudouridine synthase"/>
    <property type="match status" value="1"/>
</dbReference>
<comment type="similarity">
    <text evidence="2 5">Belongs to the pseudouridine synthase TruB family. Type 1 subfamily.</text>
</comment>
<evidence type="ECO:0000313" key="8">
    <source>
        <dbReference type="EMBL" id="MBF8436661.1"/>
    </source>
</evidence>
<dbReference type="Pfam" id="PF01509">
    <property type="entry name" value="TruB_N"/>
    <property type="match status" value="1"/>
</dbReference>
<dbReference type="EMBL" id="JADPIE010000003">
    <property type="protein sequence ID" value="MBF8436661.1"/>
    <property type="molecule type" value="Genomic_DNA"/>
</dbReference>
<evidence type="ECO:0000259" key="6">
    <source>
        <dbReference type="Pfam" id="PF01509"/>
    </source>
</evidence>
<dbReference type="GO" id="GO:1990481">
    <property type="term" value="P:mRNA pseudouridine synthesis"/>
    <property type="evidence" value="ECO:0007669"/>
    <property type="project" value="TreeGrafter"/>
</dbReference>
<keyword evidence="9" id="KW-1185">Reference proteome</keyword>
<dbReference type="RefSeq" id="WP_345790962.1">
    <property type="nucleotide sequence ID" value="NZ_JADPIE010000003.1"/>
</dbReference>
<dbReference type="AlphaFoldDB" id="A0A931F7G8"/>
<feature type="domain" description="Pseudouridine synthase II N-terminal" evidence="6">
    <location>
        <begin position="26"/>
        <end position="175"/>
    </location>
</feature>
<keyword evidence="3 5" id="KW-0819">tRNA processing</keyword>
<dbReference type="InterPro" id="IPR002501">
    <property type="entry name" value="PsdUridine_synth_N"/>
</dbReference>
<dbReference type="EC" id="5.4.99.25" evidence="5"/>
<dbReference type="NCBIfam" id="TIGR00431">
    <property type="entry name" value="TruB"/>
    <property type="match status" value="1"/>
</dbReference>
<evidence type="ECO:0000259" key="7">
    <source>
        <dbReference type="Pfam" id="PF16198"/>
    </source>
</evidence>
<comment type="caution">
    <text evidence="8">The sequence shown here is derived from an EMBL/GenBank/DDBJ whole genome shotgun (WGS) entry which is preliminary data.</text>
</comment>
<dbReference type="InterPro" id="IPR020103">
    <property type="entry name" value="PsdUridine_synth_cat_dom_sf"/>
</dbReference>
<gene>
    <name evidence="5 8" type="primary">truB</name>
    <name evidence="8" type="ORF">I0Q91_06215</name>
</gene>
<feature type="active site" description="Nucleophile" evidence="5">
    <location>
        <position position="41"/>
    </location>
</feature>
<proteinExistence type="inferred from homology"/>
<comment type="catalytic activity">
    <reaction evidence="1 5">
        <text>uridine(55) in tRNA = pseudouridine(55) in tRNA</text>
        <dbReference type="Rhea" id="RHEA:42532"/>
        <dbReference type="Rhea" id="RHEA-COMP:10101"/>
        <dbReference type="Rhea" id="RHEA-COMP:10102"/>
        <dbReference type="ChEBI" id="CHEBI:65314"/>
        <dbReference type="ChEBI" id="CHEBI:65315"/>
        <dbReference type="EC" id="5.4.99.25"/>
    </reaction>
</comment>
<organism evidence="8 9">
    <name type="scientific">Halonatronomonas betaini</name>
    <dbReference type="NCBI Taxonomy" id="2778430"/>
    <lineage>
        <taxon>Bacteria</taxon>
        <taxon>Bacillati</taxon>
        <taxon>Bacillota</taxon>
        <taxon>Clostridia</taxon>
        <taxon>Halanaerobiales</taxon>
        <taxon>Halarsenatibacteraceae</taxon>
        <taxon>Halonatronomonas</taxon>
    </lineage>
</organism>
<dbReference type="PANTHER" id="PTHR13767">
    <property type="entry name" value="TRNA-PSEUDOURIDINE SYNTHASE"/>
    <property type="match status" value="1"/>
</dbReference>
<feature type="domain" description="tRNA pseudouridylate synthase B C-terminal" evidence="7">
    <location>
        <begin position="176"/>
        <end position="225"/>
    </location>
</feature>
<dbReference type="CDD" id="cd02573">
    <property type="entry name" value="PseudoU_synth_EcTruB"/>
    <property type="match status" value="1"/>
</dbReference>
<evidence type="ECO:0000313" key="9">
    <source>
        <dbReference type="Proteomes" id="UP000621436"/>
    </source>
</evidence>
<evidence type="ECO:0000256" key="1">
    <source>
        <dbReference type="ARBA" id="ARBA00000385"/>
    </source>
</evidence>
<dbReference type="Pfam" id="PF16198">
    <property type="entry name" value="TruB_C_2"/>
    <property type="match status" value="1"/>
</dbReference>
<dbReference type="PANTHER" id="PTHR13767:SF2">
    <property type="entry name" value="PSEUDOURIDYLATE SYNTHASE TRUB1"/>
    <property type="match status" value="1"/>
</dbReference>
<dbReference type="HAMAP" id="MF_01080">
    <property type="entry name" value="TruB_bact"/>
    <property type="match status" value="1"/>
</dbReference>
<accession>A0A931F7G8</accession>
<name>A0A931F7G8_9FIRM</name>
<evidence type="ECO:0000256" key="2">
    <source>
        <dbReference type="ARBA" id="ARBA00005642"/>
    </source>
</evidence>
<evidence type="ECO:0000256" key="3">
    <source>
        <dbReference type="ARBA" id="ARBA00022694"/>
    </source>
</evidence>
<comment type="function">
    <text evidence="5">Responsible for synthesis of pseudouridine from uracil-55 in the psi GC loop of transfer RNAs.</text>
</comment>
<dbReference type="InterPro" id="IPR014780">
    <property type="entry name" value="tRNA_psdUridine_synth_TruB"/>
</dbReference>
<dbReference type="GO" id="GO:0031119">
    <property type="term" value="P:tRNA pseudouridine synthesis"/>
    <property type="evidence" value="ECO:0007669"/>
    <property type="project" value="UniProtKB-UniRule"/>
</dbReference>
<reference evidence="8" key="1">
    <citation type="submission" date="2020-11" db="EMBL/GenBank/DDBJ databases">
        <title>Halonatronomonas betainensis gen. nov., sp. nov. a novel haloalkaliphilic representative of the family Halanaerobiacae capable of betaine degradation.</title>
        <authorList>
            <person name="Boltyanskaya Y."/>
            <person name="Kevbrin V."/>
            <person name="Detkova E."/>
            <person name="Grouzdev D.S."/>
            <person name="Koziaeva V."/>
            <person name="Zhilina T."/>
        </authorList>
    </citation>
    <scope>NUCLEOTIDE SEQUENCE</scope>
    <source>
        <strain evidence="8">Z-7014</strain>
    </source>
</reference>
<dbReference type="GO" id="GO:0003723">
    <property type="term" value="F:RNA binding"/>
    <property type="evidence" value="ECO:0007669"/>
    <property type="project" value="InterPro"/>
</dbReference>
<protein>
    <recommendedName>
        <fullName evidence="5">tRNA pseudouridine synthase B</fullName>
        <ecNumber evidence="5">5.4.99.25</ecNumber>
    </recommendedName>
    <alternativeName>
        <fullName evidence="5">tRNA pseudouridine(55) synthase</fullName>
        <shortName evidence="5">Psi55 synthase</shortName>
    </alternativeName>
    <alternativeName>
        <fullName evidence="5">tRNA pseudouridylate synthase</fullName>
    </alternativeName>
    <alternativeName>
        <fullName evidence="5">tRNA-uridine isomerase</fullName>
    </alternativeName>
</protein>